<feature type="region of interest" description="Disordered" evidence="1">
    <location>
        <begin position="68"/>
        <end position="95"/>
    </location>
</feature>
<dbReference type="RefSeq" id="WP_380047954.1">
    <property type="nucleotide sequence ID" value="NZ_JBHLTC010000018.1"/>
</dbReference>
<keyword evidence="2" id="KW-0472">Membrane</keyword>
<gene>
    <name evidence="3" type="ORF">ACFFGN_15510</name>
</gene>
<evidence type="ECO:0000256" key="1">
    <source>
        <dbReference type="SAM" id="MobiDB-lite"/>
    </source>
</evidence>
<keyword evidence="4" id="KW-1185">Reference proteome</keyword>
<accession>A0ABV6QMX8</accession>
<organism evidence="3 4">
    <name type="scientific">Kribbella deserti</name>
    <dbReference type="NCBI Taxonomy" id="1926257"/>
    <lineage>
        <taxon>Bacteria</taxon>
        <taxon>Bacillati</taxon>
        <taxon>Actinomycetota</taxon>
        <taxon>Actinomycetes</taxon>
        <taxon>Propionibacteriales</taxon>
        <taxon>Kribbellaceae</taxon>
        <taxon>Kribbella</taxon>
    </lineage>
</organism>
<proteinExistence type="predicted"/>
<keyword evidence="2" id="KW-1133">Transmembrane helix</keyword>
<reference evidence="3 4" key="1">
    <citation type="submission" date="2024-09" db="EMBL/GenBank/DDBJ databases">
        <authorList>
            <person name="Sun Q."/>
            <person name="Mori K."/>
        </authorList>
    </citation>
    <scope>NUCLEOTIDE SEQUENCE [LARGE SCALE GENOMIC DNA]</scope>
    <source>
        <strain evidence="3 4">CGMCC 1.15906</strain>
    </source>
</reference>
<evidence type="ECO:0000256" key="2">
    <source>
        <dbReference type="SAM" id="Phobius"/>
    </source>
</evidence>
<protein>
    <submittedName>
        <fullName evidence="3">Uncharacterized protein</fullName>
    </submittedName>
</protein>
<feature type="compositionally biased region" description="Polar residues" evidence="1">
    <location>
        <begin position="68"/>
        <end position="88"/>
    </location>
</feature>
<evidence type="ECO:0000313" key="3">
    <source>
        <dbReference type="EMBL" id="MFC0625488.1"/>
    </source>
</evidence>
<evidence type="ECO:0000313" key="4">
    <source>
        <dbReference type="Proteomes" id="UP001589890"/>
    </source>
</evidence>
<dbReference type="Proteomes" id="UP001589890">
    <property type="component" value="Unassembled WGS sequence"/>
</dbReference>
<keyword evidence="2" id="KW-0812">Transmembrane</keyword>
<name>A0ABV6QMX8_9ACTN</name>
<dbReference type="EMBL" id="JBHLTC010000018">
    <property type="protein sequence ID" value="MFC0625488.1"/>
    <property type="molecule type" value="Genomic_DNA"/>
</dbReference>
<sequence length="273" mass="29441">MIDDPVLRDALNAYLRDEPPMRLTPETVVRSGRRGRAIRQTATAAFSALTVAVIALGFHAAATRNITQPATPGVTSTTGVAPTESSEPVSGIGGDPGYVEPVPNLLANVVRLTLPKSPLYLKNIYANDWRQSTPLSPQDVENATNWHAVYQLGPNAWHELRVTLSVNPPEATSTAAKARRTCKGVKPVCLISPGQRGTHLVVQVMPTGPGTWTRTVVHHMYGDRSAVAREQVQASSLAQANKRFAIPLARLKQLATDPRLVVPDPKVTPPLPR</sequence>
<comment type="caution">
    <text evidence="3">The sequence shown here is derived from an EMBL/GenBank/DDBJ whole genome shotgun (WGS) entry which is preliminary data.</text>
</comment>
<feature type="transmembrane region" description="Helical" evidence="2">
    <location>
        <begin position="42"/>
        <end position="62"/>
    </location>
</feature>